<keyword evidence="7" id="KW-1185">Reference proteome</keyword>
<sequence length="181" mass="20619">METSFNTMMRIVSGKRLFGDDCDVNDVEKAKEFKQIIKELVILAGVNNRGDFLPLVRWFDFDNLERKLKGIGKRTDAFLQELIEEHRNGNNNGNTMIDHLLALQRSQPEQYTDQIIKGLSLSLLLAGTDTSALTLEWTMANLLNHPEVIKKAKKEIDTHVGSDRLVEESDMSKLPYIQCIV</sequence>
<evidence type="ECO:0000256" key="4">
    <source>
        <dbReference type="ARBA" id="ARBA00023004"/>
    </source>
</evidence>
<evidence type="ECO:0000256" key="1">
    <source>
        <dbReference type="ARBA" id="ARBA00022617"/>
    </source>
</evidence>
<keyword evidence="2" id="KW-0479">Metal-binding</keyword>
<dbReference type="GO" id="GO:0016705">
    <property type="term" value="F:oxidoreductase activity, acting on paired donors, with incorporation or reduction of molecular oxygen"/>
    <property type="evidence" value="ECO:0007669"/>
    <property type="project" value="InterPro"/>
</dbReference>
<dbReference type="AlphaFoldDB" id="A0A0S3SWC5"/>
<keyword evidence="1" id="KW-0349">Heme</keyword>
<dbReference type="PANTHER" id="PTHR47947:SF24">
    <property type="entry name" value="ISOFLAVONE 2'-HYDROXYLASE-LIKE"/>
    <property type="match status" value="1"/>
</dbReference>
<dbReference type="Proteomes" id="UP000291084">
    <property type="component" value="Chromosome 9"/>
</dbReference>
<dbReference type="Gene3D" id="1.10.630.10">
    <property type="entry name" value="Cytochrome P450"/>
    <property type="match status" value="1"/>
</dbReference>
<keyword evidence="5" id="KW-0503">Monooxygenase</keyword>
<evidence type="ECO:0008006" key="8">
    <source>
        <dbReference type="Google" id="ProtNLM"/>
    </source>
</evidence>
<evidence type="ECO:0000313" key="7">
    <source>
        <dbReference type="Proteomes" id="UP000291084"/>
    </source>
</evidence>
<protein>
    <recommendedName>
        <fullName evidence="8">Cytochrome P450</fullName>
    </recommendedName>
</protein>
<dbReference type="Pfam" id="PF00067">
    <property type="entry name" value="p450"/>
    <property type="match status" value="1"/>
</dbReference>
<keyword evidence="3" id="KW-0560">Oxidoreductase</keyword>
<keyword evidence="4" id="KW-0408">Iron</keyword>
<dbReference type="GO" id="GO:0005506">
    <property type="term" value="F:iron ion binding"/>
    <property type="evidence" value="ECO:0007669"/>
    <property type="project" value="InterPro"/>
</dbReference>
<evidence type="ECO:0000313" key="6">
    <source>
        <dbReference type="EMBL" id="BAT97168.1"/>
    </source>
</evidence>
<reference evidence="6 7" key="1">
    <citation type="journal article" date="2015" name="Sci. Rep.">
        <title>The power of single molecule real-time sequencing technology in the de novo assembly of a eukaryotic genome.</title>
        <authorList>
            <person name="Sakai H."/>
            <person name="Naito K."/>
            <person name="Ogiso-Tanaka E."/>
            <person name="Takahashi Y."/>
            <person name="Iseki K."/>
            <person name="Muto C."/>
            <person name="Satou K."/>
            <person name="Teruya K."/>
            <person name="Shiroma A."/>
            <person name="Shimoji M."/>
            <person name="Hirano T."/>
            <person name="Itoh T."/>
            <person name="Kaga A."/>
            <person name="Tomooka N."/>
        </authorList>
    </citation>
    <scope>NUCLEOTIDE SEQUENCE [LARGE SCALE GENOMIC DNA]</scope>
    <source>
        <strain evidence="7">cv. Shumari</strain>
    </source>
</reference>
<evidence type="ECO:0000256" key="5">
    <source>
        <dbReference type="ARBA" id="ARBA00023033"/>
    </source>
</evidence>
<dbReference type="SUPFAM" id="SSF48264">
    <property type="entry name" value="Cytochrome P450"/>
    <property type="match status" value="1"/>
</dbReference>
<dbReference type="GO" id="GO:0004497">
    <property type="term" value="F:monooxygenase activity"/>
    <property type="evidence" value="ECO:0007669"/>
    <property type="project" value="UniProtKB-KW"/>
</dbReference>
<organism evidence="6 7">
    <name type="scientific">Vigna angularis var. angularis</name>
    <dbReference type="NCBI Taxonomy" id="157739"/>
    <lineage>
        <taxon>Eukaryota</taxon>
        <taxon>Viridiplantae</taxon>
        <taxon>Streptophyta</taxon>
        <taxon>Embryophyta</taxon>
        <taxon>Tracheophyta</taxon>
        <taxon>Spermatophyta</taxon>
        <taxon>Magnoliopsida</taxon>
        <taxon>eudicotyledons</taxon>
        <taxon>Gunneridae</taxon>
        <taxon>Pentapetalae</taxon>
        <taxon>rosids</taxon>
        <taxon>fabids</taxon>
        <taxon>Fabales</taxon>
        <taxon>Fabaceae</taxon>
        <taxon>Papilionoideae</taxon>
        <taxon>50 kb inversion clade</taxon>
        <taxon>NPAAA clade</taxon>
        <taxon>indigoferoid/millettioid clade</taxon>
        <taxon>Phaseoleae</taxon>
        <taxon>Vigna</taxon>
    </lineage>
</organism>
<dbReference type="InterPro" id="IPR002401">
    <property type="entry name" value="Cyt_P450_E_grp-I"/>
</dbReference>
<dbReference type="PRINTS" id="PR00463">
    <property type="entry name" value="EP450I"/>
</dbReference>
<dbReference type="InterPro" id="IPR001128">
    <property type="entry name" value="Cyt_P450"/>
</dbReference>
<dbReference type="InterPro" id="IPR050651">
    <property type="entry name" value="Plant_Cytochrome_P450_Monoox"/>
</dbReference>
<accession>A0A0S3SWC5</accession>
<dbReference type="OrthoDB" id="1430267at2759"/>
<dbReference type="GO" id="GO:0020037">
    <property type="term" value="F:heme binding"/>
    <property type="evidence" value="ECO:0007669"/>
    <property type="project" value="InterPro"/>
</dbReference>
<dbReference type="EMBL" id="AP015042">
    <property type="protein sequence ID" value="BAT97168.1"/>
    <property type="molecule type" value="Genomic_DNA"/>
</dbReference>
<name>A0A0S3SWC5_PHAAN</name>
<proteinExistence type="predicted"/>
<evidence type="ECO:0000256" key="2">
    <source>
        <dbReference type="ARBA" id="ARBA00022723"/>
    </source>
</evidence>
<dbReference type="InterPro" id="IPR036396">
    <property type="entry name" value="Cyt_P450_sf"/>
</dbReference>
<dbReference type="PANTHER" id="PTHR47947">
    <property type="entry name" value="CYTOCHROME P450 82C3-RELATED"/>
    <property type="match status" value="1"/>
</dbReference>
<evidence type="ECO:0000256" key="3">
    <source>
        <dbReference type="ARBA" id="ARBA00023002"/>
    </source>
</evidence>
<gene>
    <name evidence="6" type="primary">Vigan.09G053800</name>
    <name evidence="6" type="ORF">VIGAN_09053800</name>
</gene>